<evidence type="ECO:0000313" key="4">
    <source>
        <dbReference type="Proteomes" id="UP000313948"/>
    </source>
</evidence>
<evidence type="ECO:0000313" key="3">
    <source>
        <dbReference type="EMBL" id="QDB80414.1"/>
    </source>
</evidence>
<comment type="subcellular location">
    <subcellularLocation>
        <location evidence="2">Cytoplasm</location>
    </subcellularLocation>
</comment>
<name>A0ABX5VT45_9MICO</name>
<dbReference type="Gene3D" id="3.20.20.380">
    <property type="entry name" value="Copper homeostasis (CutC) domain"/>
    <property type="match status" value="1"/>
</dbReference>
<comment type="similarity">
    <text evidence="1 2">Belongs to the CutC family.</text>
</comment>
<evidence type="ECO:0000256" key="1">
    <source>
        <dbReference type="ARBA" id="ARBA00007768"/>
    </source>
</evidence>
<dbReference type="InterPro" id="IPR005627">
    <property type="entry name" value="CutC-like"/>
</dbReference>
<dbReference type="InterPro" id="IPR036822">
    <property type="entry name" value="CutC-like_dom_sf"/>
</dbReference>
<reference evidence="3 4" key="1">
    <citation type="submission" date="2019-05" db="EMBL/GenBank/DDBJ databases">
        <title>Georgenia *** sp. nov., and Georgenia *** sp. nov., isolated from the intestinal contents of plateau pika (Ochotona curzoniae) in the Qinghai-Tibet plateau of China.</title>
        <authorList>
            <person name="Tian Z."/>
        </authorList>
    </citation>
    <scope>NUCLEOTIDE SEQUENCE [LARGE SCALE GENOMIC DNA]</scope>
    <source>
        <strain evidence="3 4">Z294</strain>
    </source>
</reference>
<comment type="caution">
    <text evidence="2">Once thought to be involved in copper homeostasis, experiments in E.coli have shown this is not the case.</text>
</comment>
<keyword evidence="4" id="KW-1185">Reference proteome</keyword>
<dbReference type="Pfam" id="PF03932">
    <property type="entry name" value="CutC"/>
    <property type="match status" value="1"/>
</dbReference>
<accession>A0ABX5VT45</accession>
<dbReference type="SUPFAM" id="SSF110395">
    <property type="entry name" value="CutC-like"/>
    <property type="match status" value="1"/>
</dbReference>
<dbReference type="PANTHER" id="PTHR12598">
    <property type="entry name" value="COPPER HOMEOSTASIS PROTEIN CUTC"/>
    <property type="match status" value="1"/>
</dbReference>
<sequence>MTSVQLEIAVQDPAGALAAREAGADRVELCSALDVGGLTPSIAMVEAVVAVGLPVHVLVRPRAGGFRYSATEVSLMVRDIEALVDAGVAGVVVGALTADGSLDKHALEALRDAAEGREVTAHRCVDVLPDPAAAVPTLVRLGFTRVLTSGGAPIAVGGAATIARTVAAADGALEVMAGGGVLPAHVPDLLAAGVDAVHLSARRRVSDAGPAGPGGGPAGYDVTDPATVAAAAAALHPTHP</sequence>
<protein>
    <recommendedName>
        <fullName evidence="2">PF03932 family protein CutC</fullName>
    </recommendedName>
</protein>
<organism evidence="3 4">
    <name type="scientific">Georgenia wutianyii</name>
    <dbReference type="NCBI Taxonomy" id="2585135"/>
    <lineage>
        <taxon>Bacteria</taxon>
        <taxon>Bacillati</taxon>
        <taxon>Actinomycetota</taxon>
        <taxon>Actinomycetes</taxon>
        <taxon>Micrococcales</taxon>
        <taxon>Bogoriellaceae</taxon>
        <taxon>Georgenia</taxon>
    </lineage>
</organism>
<evidence type="ECO:0000256" key="2">
    <source>
        <dbReference type="HAMAP-Rule" id="MF_00795"/>
    </source>
</evidence>
<dbReference type="Proteomes" id="UP000313948">
    <property type="component" value="Chromosome"/>
</dbReference>
<dbReference type="PANTHER" id="PTHR12598:SF0">
    <property type="entry name" value="COPPER HOMEOSTASIS PROTEIN CUTC HOMOLOG"/>
    <property type="match status" value="1"/>
</dbReference>
<dbReference type="RefSeq" id="WP_139949103.1">
    <property type="nucleotide sequence ID" value="NZ_CP040899.1"/>
</dbReference>
<dbReference type="EMBL" id="CP040899">
    <property type="protein sequence ID" value="QDB80414.1"/>
    <property type="molecule type" value="Genomic_DNA"/>
</dbReference>
<dbReference type="HAMAP" id="MF_00795">
    <property type="entry name" value="CutC"/>
    <property type="match status" value="1"/>
</dbReference>
<proteinExistence type="inferred from homology"/>
<gene>
    <name evidence="2" type="primary">cutC</name>
    <name evidence="3" type="ORF">FE251_14290</name>
</gene>
<keyword evidence="2" id="KW-0963">Cytoplasm</keyword>